<dbReference type="InterPro" id="IPR002213">
    <property type="entry name" value="UDP_glucos_trans"/>
</dbReference>
<comment type="similarity">
    <text evidence="1 3">Belongs to the UDP-glycosyltransferase family.</text>
</comment>
<evidence type="ECO:0000256" key="3">
    <source>
        <dbReference type="RuleBase" id="RU003718"/>
    </source>
</evidence>
<dbReference type="GO" id="GO:0080044">
    <property type="term" value="F:quercetin 7-O-glucosyltransferase activity"/>
    <property type="evidence" value="ECO:0007669"/>
    <property type="project" value="TreeGrafter"/>
</dbReference>
<dbReference type="Pfam" id="PF00201">
    <property type="entry name" value="UDPGT"/>
    <property type="match status" value="1"/>
</dbReference>
<evidence type="ECO:0000313" key="5">
    <source>
        <dbReference type="Proteomes" id="UP001515500"/>
    </source>
</evidence>
<name>A0AB40B8H6_DIOCR</name>
<sequence>MENQHVLIVTLGSQGQLNPARRLAVQLSRLSFSGRITLAIPLHFFRRLFPSSPPNQPQPLPGPPSPHQIFFSSFSDGCDDGFDPNTGDGHLFMVKFKKVGSQTLSTLIRNLSSQGHPVTGIIYTIILSWVPDIAGEFNIPSFFYWIQPASVFSIYYHYFTVFKDLTKTQLPGLPPLSSKDLPSLLSNPTSDPYLPDFELIFKTLNKTKTKVLVNSFTALESGVISSLSDKLELLTIGPLVDDDEDVSLYEHDDSDNYMQWLDSKEEGSIVYLSFGSLSVLSEKQVEEILKGLEESGRPFLWVLRKNNRGQGIDEKLIKKINYEERGKVVGWCSQVKVLKHSSVGCFVSHCGWNSMSEGLLAGVPMVMVPQWMDQMTNARLGEAEWRVGVRVEVEEDGMVTGEELRRCLEVVMGGEEISEGVEIRKRAAFWKDKALEALGQDDDDDDDGSSIPEDHLLFRFSVSDLSIPRLTATPLLFRLSISFSTSVSAAPSH</sequence>
<reference evidence="6" key="1">
    <citation type="submission" date="2025-08" db="UniProtKB">
        <authorList>
            <consortium name="RefSeq"/>
        </authorList>
    </citation>
    <scope>IDENTIFICATION</scope>
</reference>
<dbReference type="PANTHER" id="PTHR11926:SF1534">
    <property type="entry name" value="GLYCOSYLTRANSFERASE"/>
    <property type="match status" value="1"/>
</dbReference>
<evidence type="ECO:0000256" key="2">
    <source>
        <dbReference type="ARBA" id="ARBA00022679"/>
    </source>
</evidence>
<dbReference type="RefSeq" id="XP_039123559.1">
    <property type="nucleotide sequence ID" value="XM_039267625.1"/>
</dbReference>
<dbReference type="EC" id="2.4.1.-" evidence="4"/>
<dbReference type="CDD" id="cd03784">
    <property type="entry name" value="GT1_Gtf-like"/>
    <property type="match status" value="1"/>
</dbReference>
<gene>
    <name evidence="6" type="primary">LOC120260184</name>
</gene>
<dbReference type="GeneID" id="120260184"/>
<protein>
    <recommendedName>
        <fullName evidence="4">Glycosyltransferase</fullName>
        <ecNumber evidence="4">2.4.1.-</ecNumber>
    </recommendedName>
</protein>
<evidence type="ECO:0000256" key="4">
    <source>
        <dbReference type="RuleBase" id="RU362057"/>
    </source>
</evidence>
<dbReference type="PANTHER" id="PTHR11926">
    <property type="entry name" value="GLUCOSYL/GLUCURONOSYL TRANSFERASES"/>
    <property type="match status" value="1"/>
</dbReference>
<evidence type="ECO:0000256" key="1">
    <source>
        <dbReference type="ARBA" id="ARBA00009995"/>
    </source>
</evidence>
<keyword evidence="3" id="KW-0328">Glycosyltransferase</keyword>
<evidence type="ECO:0000313" key="6">
    <source>
        <dbReference type="RefSeq" id="XP_039123559.1"/>
    </source>
</evidence>
<dbReference type="InterPro" id="IPR035595">
    <property type="entry name" value="UDP_glycos_trans_CS"/>
</dbReference>
<dbReference type="PROSITE" id="PS00375">
    <property type="entry name" value="UDPGT"/>
    <property type="match status" value="1"/>
</dbReference>
<organism evidence="5 6">
    <name type="scientific">Dioscorea cayennensis subsp. rotundata</name>
    <name type="common">White Guinea yam</name>
    <name type="synonym">Dioscorea rotundata</name>
    <dbReference type="NCBI Taxonomy" id="55577"/>
    <lineage>
        <taxon>Eukaryota</taxon>
        <taxon>Viridiplantae</taxon>
        <taxon>Streptophyta</taxon>
        <taxon>Embryophyta</taxon>
        <taxon>Tracheophyta</taxon>
        <taxon>Spermatophyta</taxon>
        <taxon>Magnoliopsida</taxon>
        <taxon>Liliopsida</taxon>
        <taxon>Dioscoreales</taxon>
        <taxon>Dioscoreaceae</taxon>
        <taxon>Dioscorea</taxon>
    </lineage>
</organism>
<proteinExistence type="inferred from homology"/>
<dbReference type="AlphaFoldDB" id="A0AB40B8H6"/>
<keyword evidence="2 3" id="KW-0808">Transferase</keyword>
<dbReference type="FunFam" id="3.40.50.2000:FF:000019">
    <property type="entry name" value="Glycosyltransferase"/>
    <property type="match status" value="1"/>
</dbReference>
<dbReference type="SUPFAM" id="SSF53756">
    <property type="entry name" value="UDP-Glycosyltransferase/glycogen phosphorylase"/>
    <property type="match status" value="1"/>
</dbReference>
<dbReference type="Gene3D" id="3.40.50.2000">
    <property type="entry name" value="Glycogen Phosphorylase B"/>
    <property type="match status" value="2"/>
</dbReference>
<accession>A0AB40B8H6</accession>
<dbReference type="Proteomes" id="UP001515500">
    <property type="component" value="Chromosome 5"/>
</dbReference>
<dbReference type="GO" id="GO:0080043">
    <property type="term" value="F:quercetin 3-O-glucosyltransferase activity"/>
    <property type="evidence" value="ECO:0007669"/>
    <property type="project" value="TreeGrafter"/>
</dbReference>
<keyword evidence="5" id="KW-1185">Reference proteome</keyword>